<dbReference type="AlphaFoldDB" id="A0A8R7QQY0"/>
<dbReference type="EnsemblPlants" id="TuG1812G0600001160.01.T01">
    <property type="protein sequence ID" value="TuG1812G0600001160.01.T01"/>
    <property type="gene ID" value="TuG1812G0600001160.01"/>
</dbReference>
<reference evidence="2" key="1">
    <citation type="journal article" date="2013" name="Nature">
        <title>Draft genome of the wheat A-genome progenitor Triticum urartu.</title>
        <authorList>
            <person name="Ling H.Q."/>
            <person name="Zhao S."/>
            <person name="Liu D."/>
            <person name="Wang J."/>
            <person name="Sun H."/>
            <person name="Zhang C."/>
            <person name="Fan H."/>
            <person name="Li D."/>
            <person name="Dong L."/>
            <person name="Tao Y."/>
            <person name="Gao C."/>
            <person name="Wu H."/>
            <person name="Li Y."/>
            <person name="Cui Y."/>
            <person name="Guo X."/>
            <person name="Zheng S."/>
            <person name="Wang B."/>
            <person name="Yu K."/>
            <person name="Liang Q."/>
            <person name="Yang W."/>
            <person name="Lou X."/>
            <person name="Chen J."/>
            <person name="Feng M."/>
            <person name="Jian J."/>
            <person name="Zhang X."/>
            <person name="Luo G."/>
            <person name="Jiang Y."/>
            <person name="Liu J."/>
            <person name="Wang Z."/>
            <person name="Sha Y."/>
            <person name="Zhang B."/>
            <person name="Wu H."/>
            <person name="Tang D."/>
            <person name="Shen Q."/>
            <person name="Xue P."/>
            <person name="Zou S."/>
            <person name="Wang X."/>
            <person name="Liu X."/>
            <person name="Wang F."/>
            <person name="Yang Y."/>
            <person name="An X."/>
            <person name="Dong Z."/>
            <person name="Zhang K."/>
            <person name="Zhang X."/>
            <person name="Luo M.C."/>
            <person name="Dvorak J."/>
            <person name="Tong Y."/>
            <person name="Wang J."/>
            <person name="Yang H."/>
            <person name="Li Z."/>
            <person name="Wang D."/>
            <person name="Zhang A."/>
            <person name="Wang J."/>
        </authorList>
    </citation>
    <scope>NUCLEOTIDE SEQUENCE</scope>
    <source>
        <strain evidence="2">cv. G1812</strain>
    </source>
</reference>
<evidence type="ECO:0000313" key="2">
    <source>
        <dbReference type="Proteomes" id="UP000015106"/>
    </source>
</evidence>
<keyword evidence="2" id="KW-1185">Reference proteome</keyword>
<reference evidence="1" key="2">
    <citation type="submission" date="2018-03" db="EMBL/GenBank/DDBJ databases">
        <title>The Triticum urartu genome reveals the dynamic nature of wheat genome evolution.</title>
        <authorList>
            <person name="Ling H."/>
            <person name="Ma B."/>
            <person name="Shi X."/>
            <person name="Liu H."/>
            <person name="Dong L."/>
            <person name="Sun H."/>
            <person name="Cao Y."/>
            <person name="Gao Q."/>
            <person name="Zheng S."/>
            <person name="Li Y."/>
            <person name="Yu Y."/>
            <person name="Du H."/>
            <person name="Qi M."/>
            <person name="Li Y."/>
            <person name="Yu H."/>
            <person name="Cui Y."/>
            <person name="Wang N."/>
            <person name="Chen C."/>
            <person name="Wu H."/>
            <person name="Zhao Y."/>
            <person name="Zhang J."/>
            <person name="Li Y."/>
            <person name="Zhou W."/>
            <person name="Zhang B."/>
            <person name="Hu W."/>
            <person name="Eijk M."/>
            <person name="Tang J."/>
            <person name="Witsenboer H."/>
            <person name="Zhao S."/>
            <person name="Li Z."/>
            <person name="Zhang A."/>
            <person name="Wang D."/>
            <person name="Liang C."/>
        </authorList>
    </citation>
    <scope>NUCLEOTIDE SEQUENCE [LARGE SCALE GENOMIC DNA]</scope>
    <source>
        <strain evidence="1">cv. G1812</strain>
    </source>
</reference>
<name>A0A8R7QQY0_TRIUA</name>
<protein>
    <submittedName>
        <fullName evidence="1">Uncharacterized protein</fullName>
    </submittedName>
</protein>
<organism evidence="1 2">
    <name type="scientific">Triticum urartu</name>
    <name type="common">Red wild einkorn</name>
    <name type="synonym">Crithodium urartu</name>
    <dbReference type="NCBI Taxonomy" id="4572"/>
    <lineage>
        <taxon>Eukaryota</taxon>
        <taxon>Viridiplantae</taxon>
        <taxon>Streptophyta</taxon>
        <taxon>Embryophyta</taxon>
        <taxon>Tracheophyta</taxon>
        <taxon>Spermatophyta</taxon>
        <taxon>Magnoliopsida</taxon>
        <taxon>Liliopsida</taxon>
        <taxon>Poales</taxon>
        <taxon>Poaceae</taxon>
        <taxon>BOP clade</taxon>
        <taxon>Pooideae</taxon>
        <taxon>Triticodae</taxon>
        <taxon>Triticeae</taxon>
        <taxon>Triticinae</taxon>
        <taxon>Triticum</taxon>
    </lineage>
</organism>
<sequence>MAVDEFTRPLSTSGPRTLSRRTGIVCYVVYSHQVELGFPTTSASSSSSSSARRGSSSIPSALLLLSFRRAPLSLLDVGVHESDATVDDDYYYLGGAYYYVQAPDDDQE</sequence>
<dbReference type="Gramene" id="TuG1812G0600001160.01.T01">
    <property type="protein sequence ID" value="TuG1812G0600001160.01.T01"/>
    <property type="gene ID" value="TuG1812G0600001160.01"/>
</dbReference>
<accession>A0A8R7QQY0</accession>
<dbReference type="Proteomes" id="UP000015106">
    <property type="component" value="Chromosome 6"/>
</dbReference>
<proteinExistence type="predicted"/>
<evidence type="ECO:0000313" key="1">
    <source>
        <dbReference type="EnsemblPlants" id="TuG1812G0600001160.01.T01"/>
    </source>
</evidence>
<reference evidence="1" key="3">
    <citation type="submission" date="2022-06" db="UniProtKB">
        <authorList>
            <consortium name="EnsemblPlants"/>
        </authorList>
    </citation>
    <scope>IDENTIFICATION</scope>
</reference>